<name>A0A6I4W7M2_9ACTN</name>
<gene>
    <name evidence="2" type="ORF">GQ466_16385</name>
</gene>
<organism evidence="2 3">
    <name type="scientific">Actinomadura rayongensis</name>
    <dbReference type="NCBI Taxonomy" id="1429076"/>
    <lineage>
        <taxon>Bacteria</taxon>
        <taxon>Bacillati</taxon>
        <taxon>Actinomycetota</taxon>
        <taxon>Actinomycetes</taxon>
        <taxon>Streptosporangiales</taxon>
        <taxon>Thermomonosporaceae</taxon>
        <taxon>Actinomadura</taxon>
    </lineage>
</organism>
<comment type="caution">
    <text evidence="2">The sequence shown here is derived from an EMBL/GenBank/DDBJ whole genome shotgun (WGS) entry which is preliminary data.</text>
</comment>
<proteinExistence type="predicted"/>
<dbReference type="EMBL" id="WUTW01000002">
    <property type="protein sequence ID" value="MXQ65608.1"/>
    <property type="molecule type" value="Genomic_DNA"/>
</dbReference>
<keyword evidence="1" id="KW-0812">Transmembrane</keyword>
<keyword evidence="1" id="KW-0472">Membrane</keyword>
<dbReference type="AlphaFoldDB" id="A0A6I4W7M2"/>
<dbReference type="RefSeq" id="WP_161103681.1">
    <property type="nucleotide sequence ID" value="NZ_JBHLYI010000006.1"/>
</dbReference>
<dbReference type="Proteomes" id="UP000431901">
    <property type="component" value="Unassembled WGS sequence"/>
</dbReference>
<accession>A0A6I4W7M2</accession>
<evidence type="ECO:0008006" key="4">
    <source>
        <dbReference type="Google" id="ProtNLM"/>
    </source>
</evidence>
<feature type="transmembrane region" description="Helical" evidence="1">
    <location>
        <begin position="85"/>
        <end position="108"/>
    </location>
</feature>
<feature type="transmembrane region" description="Helical" evidence="1">
    <location>
        <begin position="114"/>
        <end position="141"/>
    </location>
</feature>
<evidence type="ECO:0000313" key="2">
    <source>
        <dbReference type="EMBL" id="MXQ65608.1"/>
    </source>
</evidence>
<sequence>MPIRSISPSRPPLPAAAAYGRLLAVTAVLFGPDMGGAAAEFARLLGAENAHWPQPPGNSSAPSIIVASAWLLWMVRRRHGARTRWAGGLSAAALLAGAVLAPLTASIAEAVGVVLLTVVGGALALAVIVDAGMAPSALGFIPAKGRRGRRRPTPLTSREGAAQAGMALSVSLAGFLVTDVLENWLWSLPWPRMTESQGQVLDLHGAVQYAANVLAAGAREEVPLLALPVVLLTAARRPAWEIYAVACTLRITPHLYFGFPALAVAAFTCTHVWIFQRTRRAEPIIAGHTLSNALAAYAPAAALVTLAASAAPAALVLLSGRLGRPPRLGTHVNTTARPTEKEGAA</sequence>
<evidence type="ECO:0000313" key="3">
    <source>
        <dbReference type="Proteomes" id="UP000431901"/>
    </source>
</evidence>
<feature type="transmembrane region" description="Helical" evidence="1">
    <location>
        <begin position="294"/>
        <end position="318"/>
    </location>
</feature>
<feature type="transmembrane region" description="Helical" evidence="1">
    <location>
        <begin position="255"/>
        <end position="274"/>
    </location>
</feature>
<keyword evidence="1" id="KW-1133">Transmembrane helix</keyword>
<reference evidence="2 3" key="1">
    <citation type="submission" date="2019-12" db="EMBL/GenBank/DDBJ databases">
        <title>Nocardia macrotermitis sp. nov. and Nocardia aurantia sp. nov., isolated from the gut of the fungus growing-termite Macrotermes natalensis.</title>
        <authorList>
            <person name="Christine B."/>
            <person name="Rene B."/>
        </authorList>
    </citation>
    <scope>NUCLEOTIDE SEQUENCE [LARGE SCALE GENOMIC DNA]</scope>
    <source>
        <strain evidence="2 3">DSM 102126</strain>
    </source>
</reference>
<evidence type="ECO:0000256" key="1">
    <source>
        <dbReference type="SAM" id="Phobius"/>
    </source>
</evidence>
<protein>
    <recommendedName>
        <fullName evidence="4">CPBP family intramembrane metalloprotease</fullName>
    </recommendedName>
</protein>
<keyword evidence="3" id="KW-1185">Reference proteome</keyword>